<dbReference type="AlphaFoldDB" id="A2EV23"/>
<reference evidence="2" key="2">
    <citation type="journal article" date="2007" name="Science">
        <title>Draft genome sequence of the sexually transmitted pathogen Trichomonas vaginalis.</title>
        <authorList>
            <person name="Carlton J.M."/>
            <person name="Hirt R.P."/>
            <person name="Silva J.C."/>
            <person name="Delcher A.L."/>
            <person name="Schatz M."/>
            <person name="Zhao Q."/>
            <person name="Wortman J.R."/>
            <person name="Bidwell S.L."/>
            <person name="Alsmark U.C.M."/>
            <person name="Besteiro S."/>
            <person name="Sicheritz-Ponten T."/>
            <person name="Noel C.J."/>
            <person name="Dacks J.B."/>
            <person name="Foster P.G."/>
            <person name="Simillion C."/>
            <person name="Van de Peer Y."/>
            <person name="Miranda-Saavedra D."/>
            <person name="Barton G.J."/>
            <person name="Westrop G.D."/>
            <person name="Mueller S."/>
            <person name="Dessi D."/>
            <person name="Fiori P.L."/>
            <person name="Ren Q."/>
            <person name="Paulsen I."/>
            <person name="Zhang H."/>
            <person name="Bastida-Corcuera F.D."/>
            <person name="Simoes-Barbosa A."/>
            <person name="Brown M.T."/>
            <person name="Hayes R.D."/>
            <person name="Mukherjee M."/>
            <person name="Okumura C.Y."/>
            <person name="Schneider R."/>
            <person name="Smith A.J."/>
            <person name="Vanacova S."/>
            <person name="Villalvazo M."/>
            <person name="Haas B.J."/>
            <person name="Pertea M."/>
            <person name="Feldblyum T.V."/>
            <person name="Utterback T.R."/>
            <person name="Shu C.L."/>
            <person name="Osoegawa K."/>
            <person name="de Jong P.J."/>
            <person name="Hrdy I."/>
            <person name="Horvathova L."/>
            <person name="Zubacova Z."/>
            <person name="Dolezal P."/>
            <person name="Malik S.B."/>
            <person name="Logsdon J.M. Jr."/>
            <person name="Henze K."/>
            <person name="Gupta A."/>
            <person name="Wang C.C."/>
            <person name="Dunne R.L."/>
            <person name="Upcroft J.A."/>
            <person name="Upcroft P."/>
            <person name="White O."/>
            <person name="Salzberg S.L."/>
            <person name="Tang P."/>
            <person name="Chiu C.-H."/>
            <person name="Lee Y.-S."/>
            <person name="Embley T.M."/>
            <person name="Coombs G.H."/>
            <person name="Mottram J.C."/>
            <person name="Tachezy J."/>
            <person name="Fraser-Liggett C.M."/>
            <person name="Johnson P.J."/>
        </authorList>
    </citation>
    <scope>NUCLEOTIDE SEQUENCE [LARGE SCALE GENOMIC DNA]</scope>
    <source>
        <strain evidence="2">G3</strain>
    </source>
</reference>
<accession>A2EV23</accession>
<dbReference type="RefSeq" id="XP_001315696.1">
    <property type="nucleotide sequence ID" value="XM_001315661.1"/>
</dbReference>
<protein>
    <submittedName>
        <fullName evidence="2">Uncharacterized protein</fullName>
    </submittedName>
</protein>
<keyword evidence="1" id="KW-0812">Transmembrane</keyword>
<dbReference type="KEGG" id="tva:4761318"/>
<evidence type="ECO:0000256" key="1">
    <source>
        <dbReference type="SAM" id="Phobius"/>
    </source>
</evidence>
<evidence type="ECO:0000313" key="3">
    <source>
        <dbReference type="Proteomes" id="UP000001542"/>
    </source>
</evidence>
<dbReference type="EMBL" id="DS113503">
    <property type="protein sequence ID" value="EAY03473.1"/>
    <property type="molecule type" value="Genomic_DNA"/>
</dbReference>
<sequence>MGSNKGAYIALSVNKEEIEEANEKPTTVSGNLKIMWEEATSSSADEEEEEEFYFPEFKATLPTNAGIYTEKNVHQNFPSSPKSYAPSLAWWVILLIVLFALIIVTIISLVLFYFVFNKASNASEQV</sequence>
<feature type="transmembrane region" description="Helical" evidence="1">
    <location>
        <begin position="88"/>
        <end position="116"/>
    </location>
</feature>
<organism evidence="2 3">
    <name type="scientific">Trichomonas vaginalis (strain ATCC PRA-98 / G3)</name>
    <dbReference type="NCBI Taxonomy" id="412133"/>
    <lineage>
        <taxon>Eukaryota</taxon>
        <taxon>Metamonada</taxon>
        <taxon>Parabasalia</taxon>
        <taxon>Trichomonadida</taxon>
        <taxon>Trichomonadidae</taxon>
        <taxon>Trichomonas</taxon>
    </lineage>
</organism>
<proteinExistence type="predicted"/>
<keyword evidence="1" id="KW-1133">Transmembrane helix</keyword>
<gene>
    <name evidence="2" type="ORF">TVAG_450460</name>
</gene>
<keyword evidence="3" id="KW-1185">Reference proteome</keyword>
<keyword evidence="1" id="KW-0472">Membrane</keyword>
<dbReference type="Proteomes" id="UP000001542">
    <property type="component" value="Unassembled WGS sequence"/>
</dbReference>
<reference evidence="2" key="1">
    <citation type="submission" date="2006-10" db="EMBL/GenBank/DDBJ databases">
        <authorList>
            <person name="Amadeo P."/>
            <person name="Zhao Q."/>
            <person name="Wortman J."/>
            <person name="Fraser-Liggett C."/>
            <person name="Carlton J."/>
        </authorList>
    </citation>
    <scope>NUCLEOTIDE SEQUENCE</scope>
    <source>
        <strain evidence="2">G3</strain>
    </source>
</reference>
<name>A2EV23_TRIV3</name>
<evidence type="ECO:0000313" key="2">
    <source>
        <dbReference type="EMBL" id="EAY03473.1"/>
    </source>
</evidence>
<dbReference type="VEuPathDB" id="TrichDB:TVAG_450460"/>
<dbReference type="InParanoid" id="A2EV23"/>
<dbReference type="VEuPathDB" id="TrichDB:TVAGG3_0946060"/>